<evidence type="ECO:0000256" key="1">
    <source>
        <dbReference type="SAM" id="Coils"/>
    </source>
</evidence>
<proteinExistence type="predicted"/>
<keyword evidence="1" id="KW-0175">Coiled coil</keyword>
<dbReference type="eggNOG" id="ENOG5031HRJ">
    <property type="taxonomic scope" value="Bacteria"/>
</dbReference>
<gene>
    <name evidence="2" type="ORF">SAMN04489726_5832</name>
</gene>
<sequence length="449" mass="49271">MREPTPRTIGAFALWTSSDLPGFGDQLIARLTERELLRRLPGWRATWYAPLGWTRPIPEDGGYVAAPLGDHGSERIEQIAASADASVLTPAFPLGAPRADWPYPEGTAHSYFTEGLDPEAERTHPLISSCVRVADEPPVELVTALARQPYLTVRDRRSCDRLAAAGLSGDIPVVPHPALLLDGLVDAEALRTRTQHLRQLGVLPADGSVVVVQSAELPLDALRDFLAADHVVEMPTGLVLEDRLAVLQAASAVIATDEHVAAACAALSTPWALYDPTGEERWPALEFGSPKQIVDRAERITDAISAGLRFSASSEHAKRAVATHFDRVAAAVEQAFTARGGDLTRRLADLAEENNALRHAQWRLRDRMLVERQKLADTLADAWREVADAKADAERARNDLAVVQTQLRELRNEIDRLALDSRELDALRNTKLLRWSQPVREVYGKIKGS</sequence>
<protein>
    <recommendedName>
        <fullName evidence="4">Glycosyl transferases group 1</fullName>
    </recommendedName>
</protein>
<dbReference type="AlphaFoldDB" id="A0A1H0A1N6"/>
<accession>A0A1H0A1N6</accession>
<organism evidence="2 3">
    <name type="scientific">Allokutzneria albata</name>
    <name type="common">Kibdelosporangium albatum</name>
    <dbReference type="NCBI Taxonomy" id="211114"/>
    <lineage>
        <taxon>Bacteria</taxon>
        <taxon>Bacillati</taxon>
        <taxon>Actinomycetota</taxon>
        <taxon>Actinomycetes</taxon>
        <taxon>Pseudonocardiales</taxon>
        <taxon>Pseudonocardiaceae</taxon>
        <taxon>Allokutzneria</taxon>
    </lineage>
</organism>
<feature type="coiled-coil region" evidence="1">
    <location>
        <begin position="386"/>
        <end position="427"/>
    </location>
</feature>
<name>A0A1H0A1N6_ALLAB</name>
<evidence type="ECO:0000313" key="2">
    <source>
        <dbReference type="EMBL" id="SDN27478.1"/>
    </source>
</evidence>
<evidence type="ECO:0000313" key="3">
    <source>
        <dbReference type="Proteomes" id="UP000183376"/>
    </source>
</evidence>
<dbReference type="EMBL" id="LT629701">
    <property type="protein sequence ID" value="SDN27478.1"/>
    <property type="molecule type" value="Genomic_DNA"/>
</dbReference>
<reference evidence="2 3" key="1">
    <citation type="submission" date="2016-10" db="EMBL/GenBank/DDBJ databases">
        <authorList>
            <person name="de Groot N.N."/>
        </authorList>
    </citation>
    <scope>NUCLEOTIDE SEQUENCE [LARGE SCALE GENOMIC DNA]</scope>
    <source>
        <strain evidence="2 3">DSM 44149</strain>
    </source>
</reference>
<evidence type="ECO:0008006" key="4">
    <source>
        <dbReference type="Google" id="ProtNLM"/>
    </source>
</evidence>
<keyword evidence="3" id="KW-1185">Reference proteome</keyword>
<dbReference type="Proteomes" id="UP000183376">
    <property type="component" value="Chromosome I"/>
</dbReference>
<dbReference type="RefSeq" id="WP_030427945.1">
    <property type="nucleotide sequence ID" value="NZ_JOEF01000003.1"/>
</dbReference>